<dbReference type="AlphaFoldDB" id="A0A1M6FJM8"/>
<dbReference type="RefSeq" id="WP_072783020.1">
    <property type="nucleotide sequence ID" value="NZ_CP045292.1"/>
</dbReference>
<dbReference type="Proteomes" id="UP000184232">
    <property type="component" value="Unassembled WGS sequence"/>
</dbReference>
<dbReference type="EMBL" id="FQZH01000001">
    <property type="protein sequence ID" value="SHI97832.1"/>
    <property type="molecule type" value="Genomic_DNA"/>
</dbReference>
<reference evidence="3 4" key="1">
    <citation type="submission" date="2016-11" db="EMBL/GenBank/DDBJ databases">
        <authorList>
            <person name="Jaros S."/>
            <person name="Januszkiewicz K."/>
            <person name="Wedrychowicz H."/>
        </authorList>
    </citation>
    <scope>NUCLEOTIDE SEQUENCE [LARGE SCALE GENOMIC DNA]</scope>
    <source>
        <strain evidence="3 4">DSM 22807</strain>
    </source>
</reference>
<proteinExistence type="predicted"/>
<evidence type="ECO:0000313" key="3">
    <source>
        <dbReference type="EMBL" id="SHI97832.1"/>
    </source>
</evidence>
<gene>
    <name evidence="3" type="ORF">SAMN05444337_1250</name>
</gene>
<evidence type="ECO:0000256" key="1">
    <source>
        <dbReference type="ARBA" id="ARBA00022729"/>
    </source>
</evidence>
<protein>
    <submittedName>
        <fullName evidence="3">Por secretion system C-terminal sorting domain-containing protein</fullName>
    </submittedName>
</protein>
<name>A0A1M6FJM8_9FLAO</name>
<keyword evidence="4" id="KW-1185">Reference proteome</keyword>
<accession>A0A1M6FJM8</accession>
<dbReference type="Gene3D" id="2.60.40.3080">
    <property type="match status" value="1"/>
</dbReference>
<evidence type="ECO:0000259" key="2">
    <source>
        <dbReference type="Pfam" id="PF18962"/>
    </source>
</evidence>
<dbReference type="STRING" id="683124.SAMN05444337_1250"/>
<dbReference type="OrthoDB" id="1489153at2"/>
<sequence>MKSLFFILLSLVTNCIFSQAIYIEGPENFGLNNSTDDRAMAPFFEDQDYVYCYSRKTVSGSKVSVLIRVDVNDNSLYIYPNTFPQSGLSKAIKTSNLIIFKSGSAALMQLDLNTNVISTLTSSVGKFNVYGNYVIYENNNNTMTFIKNLLTNIVTEIKDSSNRSIMYDASYFYNNIIYIKGRRNIYQGLAYSIYKYNPVNNNITTLMTNNISGSSGSGGGDIYQSREEVWRVNDNLLFLMKDTNKFVNFYSINLNTQLLNTNFVFNSGSYYVTAINDFMMFNNLVYLYKDGAFYVSDGINSPTLSNFPVFFPAVSLSEIYQYNLELNNKQYGIKYTDDNGYELWSYDGFNNPEIVVDYSTGAESSFSNSMTSAFVHNSLIFCLVNYGINSYALLMTDGSYTGTVTLIDNNSFSLLNNQIIPKDEFIYFYGENSTNKGLFKIDYSIYLNNQMFETNDKIIVFPNPVQNDLNIKINNVSENTNVKIFDLLGKEFYSNSFENQNINIDLNFLKTGIYLLKINSGTNKTVQKIIKN</sequence>
<dbReference type="Pfam" id="PF18962">
    <property type="entry name" value="Por_Secre_tail"/>
    <property type="match status" value="1"/>
</dbReference>
<feature type="domain" description="Secretion system C-terminal sorting" evidence="2">
    <location>
        <begin position="460"/>
        <end position="530"/>
    </location>
</feature>
<evidence type="ECO:0000313" key="4">
    <source>
        <dbReference type="Proteomes" id="UP000184232"/>
    </source>
</evidence>
<dbReference type="InterPro" id="IPR026444">
    <property type="entry name" value="Secre_tail"/>
</dbReference>
<organism evidence="3 4">
    <name type="scientific">Flavobacterium haoranii</name>
    <dbReference type="NCBI Taxonomy" id="683124"/>
    <lineage>
        <taxon>Bacteria</taxon>
        <taxon>Pseudomonadati</taxon>
        <taxon>Bacteroidota</taxon>
        <taxon>Flavobacteriia</taxon>
        <taxon>Flavobacteriales</taxon>
        <taxon>Flavobacteriaceae</taxon>
        <taxon>Flavobacterium</taxon>
    </lineage>
</organism>
<keyword evidence="1" id="KW-0732">Signal</keyword>
<dbReference type="NCBIfam" id="TIGR04183">
    <property type="entry name" value="Por_Secre_tail"/>
    <property type="match status" value="1"/>
</dbReference>